<name>A0ACD5XCQ5_AVESA</name>
<organism evidence="1 2">
    <name type="scientific">Avena sativa</name>
    <name type="common">Oat</name>
    <dbReference type="NCBI Taxonomy" id="4498"/>
    <lineage>
        <taxon>Eukaryota</taxon>
        <taxon>Viridiplantae</taxon>
        <taxon>Streptophyta</taxon>
        <taxon>Embryophyta</taxon>
        <taxon>Tracheophyta</taxon>
        <taxon>Spermatophyta</taxon>
        <taxon>Magnoliopsida</taxon>
        <taxon>Liliopsida</taxon>
        <taxon>Poales</taxon>
        <taxon>Poaceae</taxon>
        <taxon>BOP clade</taxon>
        <taxon>Pooideae</taxon>
        <taxon>Poodae</taxon>
        <taxon>Poeae</taxon>
        <taxon>Poeae Chloroplast Group 1 (Aveneae type)</taxon>
        <taxon>Aveninae</taxon>
        <taxon>Avena</taxon>
    </lineage>
</organism>
<reference evidence="1" key="2">
    <citation type="submission" date="2025-09" db="UniProtKB">
        <authorList>
            <consortium name="EnsemblPlants"/>
        </authorList>
    </citation>
    <scope>IDENTIFICATION</scope>
</reference>
<evidence type="ECO:0000313" key="2">
    <source>
        <dbReference type="Proteomes" id="UP001732700"/>
    </source>
</evidence>
<evidence type="ECO:0000313" key="1">
    <source>
        <dbReference type="EnsemblPlants" id="AVESA.00010b.r2.4DG0773130.1.CDS.1"/>
    </source>
</evidence>
<keyword evidence="2" id="KW-1185">Reference proteome</keyword>
<reference evidence="1" key="1">
    <citation type="submission" date="2021-05" db="EMBL/GenBank/DDBJ databases">
        <authorList>
            <person name="Scholz U."/>
            <person name="Mascher M."/>
            <person name="Fiebig A."/>
        </authorList>
    </citation>
    <scope>NUCLEOTIDE SEQUENCE [LARGE SCALE GENOMIC DNA]</scope>
</reference>
<dbReference type="EnsemblPlants" id="AVESA.00010b.r2.4DG0773130.1">
    <property type="protein sequence ID" value="AVESA.00010b.r2.4DG0773130.1.CDS.1"/>
    <property type="gene ID" value="AVESA.00010b.r2.4DG0773130"/>
</dbReference>
<sequence length="335" mass="35135">MAAIAGASSSPCASFVEETLLLPTRNAKLFAPVFGLVFAHTFAFLAVAVLVAHPLASVQLHDGLASWRDAVYALSADKIREHAVALLLLYLAYLASKLATQAVVALAASATLRCSGDSRPASLGRLFRDKAPRGLFVGAALVAAVELACTAVLAACLASWWSYCTTHSDAGGGLESFVQGALLFLFLLALLSRLCLAALFQVAVAALASGEEGCEGGGGLLRAWRFMTTAARRKEAAVQVFVVSVVLPVATYPVYALALDCAQGKSLFLLGGLHGFVLSSAGVQLYSTVAATMFYHRCVELHPEPAIPLTVKLAKISETLSSPERAGQIDLELRI</sequence>
<proteinExistence type="predicted"/>
<protein>
    <submittedName>
        <fullName evidence="1">Uncharacterized protein</fullName>
    </submittedName>
</protein>
<dbReference type="Proteomes" id="UP001732700">
    <property type="component" value="Chromosome 4D"/>
</dbReference>
<accession>A0ACD5XCQ5</accession>